<reference evidence="1" key="1">
    <citation type="submission" date="2022-08" db="UniProtKB">
        <authorList>
            <consortium name="EnsemblMetazoa"/>
        </authorList>
    </citation>
    <scope>IDENTIFICATION</scope>
    <source>
        <strain evidence="1">05x7-T-G4-1.051#20</strain>
    </source>
</reference>
<proteinExistence type="predicted"/>
<evidence type="ECO:0008006" key="3">
    <source>
        <dbReference type="Google" id="ProtNLM"/>
    </source>
</evidence>
<keyword evidence="2" id="KW-1185">Reference proteome</keyword>
<dbReference type="Gene3D" id="1.25.10.10">
    <property type="entry name" value="Leucine-rich Repeat Variant"/>
    <property type="match status" value="1"/>
</dbReference>
<sequence length="864" mass="97142">MSAKTELFVVYPPISSLLESHLAPEQNACNHNPFPPHLMILFVKSHLSRTTFRAVLLTRMADLPWNVEVPNQVLKNLMSLASMEEHSMLNLAGLTLVQEFLKSDKKGEVKLTFLQNGILEPLLMAFDKGMASHKDLVYLRVSLSCIFFLSGLPVSPVQPLICEQVIKRMLQVIDQKSSFYQYPPIVKLNLQKMCENKHLVGNIQETCINVEQWNNINRKSKNQLKSTPHRPSVLFLCDITDSGVCETGLNIREHLLSRNLTWANRSVVKAPTKDNEEDWKDLLITHVVEGPVFWAQVGIETIQNAQKIQAILNVYWKNGALEHCGCEKGDNRVALQIIDDEVCPVRMTVKEVNTRGVCGWAMDGGQVIQTDQKHVFALPSEVRLEAYPPQASLCCLDGVQAPPGCGSAVETSLAVLCNLTKCSFPAGQLFQQMGGLDVCLSFLKTCPSVELKLQACQLMCNLSCNPAISTKCSDNQLIPVMIGLLQEFFDIKSSALKNELILAILRTLSNLMYYNDVNRSIFYQFEGVEIVTKCCMLYGRSHAVYKAATKCIKMFICKALERNGKSDTALPTKKSSPVKTRGSQVMQDTPLIMRRILQQNSETDKFIWKPKAVEKVVDESRFQEAESSDDELADHQFSLLDLKPRELVEASSKRQAMAVDVAEVYRNSQQREVFVYDSMVSIQNNSTNELRPNKSVTTISANTVVQHVCGMLNSGKGGNIYFGLSPLGKVVGIKLTRDERDEFRLGVDRMMLDRLSPCLLHSSFDVVYTPVVQKGTVEEDIIRDPEEIPDCFVTKIVLTPTRGALHTVNPGEECFYRFGSRTTSLSIQELRHLIILEEEEEFRDRIKVLNTELKALQQQLGVDR</sequence>
<dbReference type="SUPFAM" id="SSF48371">
    <property type="entry name" value="ARM repeat"/>
    <property type="match status" value="1"/>
</dbReference>
<evidence type="ECO:0000313" key="2">
    <source>
        <dbReference type="Proteomes" id="UP000005408"/>
    </source>
</evidence>
<organism evidence="1 2">
    <name type="scientific">Magallana gigas</name>
    <name type="common">Pacific oyster</name>
    <name type="synonym">Crassostrea gigas</name>
    <dbReference type="NCBI Taxonomy" id="29159"/>
    <lineage>
        <taxon>Eukaryota</taxon>
        <taxon>Metazoa</taxon>
        <taxon>Spiralia</taxon>
        <taxon>Lophotrochozoa</taxon>
        <taxon>Mollusca</taxon>
        <taxon>Bivalvia</taxon>
        <taxon>Autobranchia</taxon>
        <taxon>Pteriomorphia</taxon>
        <taxon>Ostreida</taxon>
        <taxon>Ostreoidea</taxon>
        <taxon>Ostreidae</taxon>
        <taxon>Magallana</taxon>
    </lineage>
</organism>
<evidence type="ECO:0000313" key="1">
    <source>
        <dbReference type="EnsemblMetazoa" id="G27889.1:cds"/>
    </source>
</evidence>
<dbReference type="InterPro" id="IPR016024">
    <property type="entry name" value="ARM-type_fold"/>
</dbReference>
<accession>A0A8W8LKI7</accession>
<dbReference type="PANTHER" id="PTHR12155:SF47">
    <property type="entry name" value="SCHLAFEN ALBA-2 DOMAIN-CONTAINING PROTEIN"/>
    <property type="match status" value="1"/>
</dbReference>
<dbReference type="InterPro" id="IPR011989">
    <property type="entry name" value="ARM-like"/>
</dbReference>
<dbReference type="PANTHER" id="PTHR12155">
    <property type="entry name" value="SCHLAFEN"/>
    <property type="match status" value="1"/>
</dbReference>
<name>A0A8W8LKI7_MAGGI</name>
<dbReference type="Proteomes" id="UP000005408">
    <property type="component" value="Unassembled WGS sequence"/>
</dbReference>
<dbReference type="InterPro" id="IPR029684">
    <property type="entry name" value="Schlafen"/>
</dbReference>
<protein>
    <recommendedName>
        <fullName evidence="3">Schlafen AlbA-2 domain-containing protein</fullName>
    </recommendedName>
</protein>
<dbReference type="EnsemblMetazoa" id="G27889.1">
    <property type="protein sequence ID" value="G27889.1:cds"/>
    <property type="gene ID" value="G27889"/>
</dbReference>
<dbReference type="AlphaFoldDB" id="A0A8W8LKI7"/>